<accession>A0A1B0CE76</accession>
<evidence type="ECO:0000313" key="3">
    <source>
        <dbReference type="Proteomes" id="UP000092461"/>
    </source>
</evidence>
<dbReference type="AlphaFoldDB" id="A0A1B0CE76"/>
<protein>
    <submittedName>
        <fullName evidence="1 2">Uncharacterized protein</fullName>
    </submittedName>
</protein>
<reference evidence="3" key="1">
    <citation type="submission" date="2012-05" db="EMBL/GenBank/DDBJ databases">
        <title>Whole Genome Assembly of Lutzomyia longipalpis.</title>
        <authorList>
            <person name="Richards S."/>
            <person name="Qu C."/>
            <person name="Dillon R."/>
            <person name="Worley K."/>
            <person name="Scherer S."/>
            <person name="Batterton M."/>
            <person name="Taylor A."/>
            <person name="Hawes A."/>
            <person name="Hernandez B."/>
            <person name="Kovar C."/>
            <person name="Mandapat C."/>
            <person name="Pham C."/>
            <person name="Qu C."/>
            <person name="Jing C."/>
            <person name="Bess C."/>
            <person name="Bandaranaike D."/>
            <person name="Ngo D."/>
            <person name="Ongeri F."/>
            <person name="Arias F."/>
            <person name="Lara F."/>
            <person name="Weissenberger G."/>
            <person name="Kamau G."/>
            <person name="Han H."/>
            <person name="Shen H."/>
            <person name="Dinh H."/>
            <person name="Khalil I."/>
            <person name="Jones J."/>
            <person name="Shafer J."/>
            <person name="Jayaseelan J."/>
            <person name="Quiroz J."/>
            <person name="Blankenburg K."/>
            <person name="Nguyen L."/>
            <person name="Jackson L."/>
            <person name="Francisco L."/>
            <person name="Tang L.-Y."/>
            <person name="Pu L.-L."/>
            <person name="Perales L."/>
            <person name="Lorensuhewa L."/>
            <person name="Munidasa M."/>
            <person name="Coyle M."/>
            <person name="Taylor M."/>
            <person name="Puazo M."/>
            <person name="Firestine M."/>
            <person name="Scheel M."/>
            <person name="Javaid M."/>
            <person name="Wang M."/>
            <person name="Li M."/>
            <person name="Tabassum N."/>
            <person name="Saada N."/>
            <person name="Osuji N."/>
            <person name="Aqrawi P."/>
            <person name="Fu Q."/>
            <person name="Thornton R."/>
            <person name="Raj R."/>
            <person name="Goodspeed R."/>
            <person name="Mata R."/>
            <person name="Najjar R."/>
            <person name="Gubbala S."/>
            <person name="Lee S."/>
            <person name="Denson S."/>
            <person name="Patil S."/>
            <person name="Macmil S."/>
            <person name="Qi S."/>
            <person name="Matskevitch T."/>
            <person name="Palculict T."/>
            <person name="Mathew T."/>
            <person name="Vee V."/>
            <person name="Velamala V."/>
            <person name="Korchina V."/>
            <person name="Cai W."/>
            <person name="Liu W."/>
            <person name="Dai W."/>
            <person name="Zou X."/>
            <person name="Zhu Y."/>
            <person name="Zhang Y."/>
            <person name="Wu Y.-Q."/>
            <person name="Xin Y."/>
            <person name="Nazarath L."/>
            <person name="Kovar C."/>
            <person name="Han Y."/>
            <person name="Muzny D."/>
            <person name="Gibbs R."/>
        </authorList>
    </citation>
    <scope>NUCLEOTIDE SEQUENCE [LARGE SCALE GENOMIC DNA]</scope>
    <source>
        <strain evidence="3">Jacobina</strain>
    </source>
</reference>
<dbReference type="VEuPathDB" id="VectorBase:LLOJ002646"/>
<dbReference type="EnsemblMetazoa" id="LLOJ002646-RA">
    <property type="protein sequence ID" value="LLOJ002646-PA"/>
    <property type="gene ID" value="LLOJ002646"/>
</dbReference>
<reference evidence="2" key="3">
    <citation type="submission" date="2020-05" db="UniProtKB">
        <authorList>
            <consortium name="EnsemblMetazoa"/>
        </authorList>
    </citation>
    <scope>IDENTIFICATION</scope>
    <source>
        <strain evidence="2">Jacobina</strain>
    </source>
</reference>
<keyword evidence="3" id="KW-1185">Reference proteome</keyword>
<reference evidence="1" key="2">
    <citation type="journal article" date="2020" name="BMC">
        <title>Leishmania infection induces a limited differential gene expression in the sand fly midgut.</title>
        <authorList>
            <person name="Coutinho-Abreu I.V."/>
            <person name="Serafim T.D."/>
            <person name="Meneses C."/>
            <person name="Kamhawi S."/>
            <person name="Oliveira F."/>
            <person name="Valenzuela J.G."/>
        </authorList>
    </citation>
    <scope>NUCLEOTIDE SEQUENCE</scope>
    <source>
        <strain evidence="1">Jacobina</strain>
        <tissue evidence="1">Midgut</tissue>
    </source>
</reference>
<dbReference type="EMBL" id="AJWK01008651">
    <property type="status" value="NOT_ANNOTATED_CDS"/>
    <property type="molecule type" value="Genomic_DNA"/>
</dbReference>
<proteinExistence type="predicted"/>
<sequence>MSKTQITTVLGSAVLYAVVRKWGPQLPIRWQTLLRFRRIGKIRSPTPPLSETHVVSYEAHQEYGGASTNLNSTT</sequence>
<dbReference type="EMBL" id="GITU01010488">
    <property type="protein sequence ID" value="MBC1179191.1"/>
    <property type="molecule type" value="Transcribed_RNA"/>
</dbReference>
<dbReference type="Proteomes" id="UP000092461">
    <property type="component" value="Unassembled WGS sequence"/>
</dbReference>
<name>A0A1B0CE76_LUTLO</name>
<evidence type="ECO:0000313" key="2">
    <source>
        <dbReference type="EnsemblMetazoa" id="LLOJ002646-PA"/>
    </source>
</evidence>
<organism evidence="2 3">
    <name type="scientific">Lutzomyia longipalpis</name>
    <name type="common">Sand fly</name>
    <dbReference type="NCBI Taxonomy" id="7200"/>
    <lineage>
        <taxon>Eukaryota</taxon>
        <taxon>Metazoa</taxon>
        <taxon>Ecdysozoa</taxon>
        <taxon>Arthropoda</taxon>
        <taxon>Hexapoda</taxon>
        <taxon>Insecta</taxon>
        <taxon>Pterygota</taxon>
        <taxon>Neoptera</taxon>
        <taxon>Endopterygota</taxon>
        <taxon>Diptera</taxon>
        <taxon>Nematocera</taxon>
        <taxon>Psychodoidea</taxon>
        <taxon>Psychodidae</taxon>
        <taxon>Lutzomyia</taxon>
        <taxon>Lutzomyia</taxon>
    </lineage>
</organism>
<evidence type="ECO:0000313" key="1">
    <source>
        <dbReference type="EMBL" id="MBC1179191.1"/>
    </source>
</evidence>
<dbReference type="VEuPathDB" id="VectorBase:LLONM1_002338"/>